<dbReference type="AlphaFoldDB" id="A0A3B0Z8P3"/>
<gene>
    <name evidence="1" type="ORF">MNBD_GAMMA12-577</name>
</gene>
<sequence length="107" mass="12472">MFLVVIVEDWQRQLEVPDDVVKHGHEFFDMVDKDIDKGWKMGPDYIEHPDRDQRIQIVADRLLTAIETEKNELRDLLAGYIITKDSTVTAIRIDPNGDPLSTEIMRH</sequence>
<organism evidence="1">
    <name type="scientific">hydrothermal vent metagenome</name>
    <dbReference type="NCBI Taxonomy" id="652676"/>
    <lineage>
        <taxon>unclassified sequences</taxon>
        <taxon>metagenomes</taxon>
        <taxon>ecological metagenomes</taxon>
    </lineage>
</organism>
<name>A0A3B0Z8P3_9ZZZZ</name>
<proteinExistence type="predicted"/>
<accession>A0A3B0Z8P3</accession>
<protein>
    <submittedName>
        <fullName evidence="1">Uncharacterized protein</fullName>
    </submittedName>
</protein>
<reference evidence="1" key="1">
    <citation type="submission" date="2018-06" db="EMBL/GenBank/DDBJ databases">
        <authorList>
            <person name="Zhirakovskaya E."/>
        </authorList>
    </citation>
    <scope>NUCLEOTIDE SEQUENCE</scope>
</reference>
<dbReference type="EMBL" id="UOFL01000250">
    <property type="protein sequence ID" value="VAW82629.1"/>
    <property type="molecule type" value="Genomic_DNA"/>
</dbReference>
<evidence type="ECO:0000313" key="1">
    <source>
        <dbReference type="EMBL" id="VAW82629.1"/>
    </source>
</evidence>